<evidence type="ECO:0000256" key="4">
    <source>
        <dbReference type="ARBA" id="ARBA00024929"/>
    </source>
</evidence>
<dbReference type="RefSeq" id="WP_221250905.1">
    <property type="nucleotide sequence ID" value="NZ_AP024355.1"/>
</dbReference>
<dbReference type="InterPro" id="IPR027417">
    <property type="entry name" value="P-loop_NTPase"/>
</dbReference>
<dbReference type="NCBIfam" id="TIGR00708">
    <property type="entry name" value="cobA"/>
    <property type="match status" value="1"/>
</dbReference>
<evidence type="ECO:0000256" key="2">
    <source>
        <dbReference type="ARBA" id="ARBA00007487"/>
    </source>
</evidence>
<evidence type="ECO:0000256" key="6">
    <source>
        <dbReference type="ARBA" id="ARBA00033334"/>
    </source>
</evidence>
<keyword evidence="11" id="KW-1185">Reference proteome</keyword>
<evidence type="ECO:0000256" key="8">
    <source>
        <dbReference type="ARBA" id="ARBA00048555"/>
    </source>
</evidence>
<name>A0ABM8HSJ7_9BACT</name>
<protein>
    <recommendedName>
        <fullName evidence="3">corrinoid adenosyltransferase</fullName>
        <ecNumber evidence="3">2.5.1.17</ecNumber>
    </recommendedName>
    <alternativeName>
        <fullName evidence="5">Cob(II)alamin adenosyltransferase</fullName>
    </alternativeName>
    <alternativeName>
        <fullName evidence="7">Cob(II)yrinic acid a,c-diamide adenosyltransferase</fullName>
    </alternativeName>
    <alternativeName>
        <fullName evidence="6">Cobinamide/cobalamin adenosyltransferase</fullName>
    </alternativeName>
</protein>
<evidence type="ECO:0000313" key="11">
    <source>
        <dbReference type="Proteomes" id="UP001319827"/>
    </source>
</evidence>
<sequence>MTEEKPQETWRKRGSAPERIDHYQPKERRGLTVVITGHGKGKTTSAMGMVLRACGHGMKVCIIQFMKGDLYSGEWDGLKMLDCGLEHYATGKGFCGLQGNPYSKNEHRANAQDALDLAREKMASGRFDLLVLDELNNALKLRLVDLEQVLELVKGKPSLLHLVLTGRDAHPEVIELADTVSEVREIKHAYRKNIEPQPGIDY</sequence>
<reference evidence="10 11" key="2">
    <citation type="journal article" date="2021" name="Int. J. Syst. Evol. Microbiol.">
        <title>Isolation and Polyphasic Characterization of Desulfuromonas versatilis sp. Nov., an Electrogenic Bacteria Capable of Versatile Metabolism Isolated from a Graphene Oxide-Reducing Enrichment Culture.</title>
        <authorList>
            <person name="Xie L."/>
            <person name="Yoshida N."/>
            <person name="Ishii S."/>
            <person name="Meng L."/>
        </authorList>
    </citation>
    <scope>NUCLEOTIDE SEQUENCE [LARGE SCALE GENOMIC DNA]</scope>
    <source>
        <strain evidence="10 11">NIT-T3</strain>
    </source>
</reference>
<proteinExistence type="inferred from homology"/>
<accession>A0ABM8HSJ7</accession>
<dbReference type="PANTHER" id="PTHR46638">
    <property type="entry name" value="CORRINOID ADENOSYLTRANSFERASE"/>
    <property type="match status" value="1"/>
</dbReference>
<dbReference type="Proteomes" id="UP001319827">
    <property type="component" value="Chromosome"/>
</dbReference>
<dbReference type="EMBL" id="AP024355">
    <property type="protein sequence ID" value="BCR03432.1"/>
    <property type="molecule type" value="Genomic_DNA"/>
</dbReference>
<evidence type="ECO:0000256" key="5">
    <source>
        <dbReference type="ARBA" id="ARBA00031529"/>
    </source>
</evidence>
<dbReference type="PIRSF" id="PIRSF015617">
    <property type="entry name" value="Adensltrnsf_CobA"/>
    <property type="match status" value="1"/>
</dbReference>
<evidence type="ECO:0000256" key="1">
    <source>
        <dbReference type="ARBA" id="ARBA00005121"/>
    </source>
</evidence>
<dbReference type="EC" id="2.5.1.17" evidence="3"/>
<organism evidence="10 11">
    <name type="scientific">Desulfuromonas versatilis</name>
    <dbReference type="NCBI Taxonomy" id="2802975"/>
    <lineage>
        <taxon>Bacteria</taxon>
        <taxon>Pseudomonadati</taxon>
        <taxon>Thermodesulfobacteriota</taxon>
        <taxon>Desulfuromonadia</taxon>
        <taxon>Desulfuromonadales</taxon>
        <taxon>Desulfuromonadaceae</taxon>
        <taxon>Desulfuromonas</taxon>
    </lineage>
</organism>
<comment type="pathway">
    <text evidence="1">Cofactor biosynthesis; adenosylcobalamin biosynthesis; adenosylcobalamin from cob(II)yrinate a,c-diamide: step 2/7.</text>
</comment>
<dbReference type="SUPFAM" id="SSF52540">
    <property type="entry name" value="P-loop containing nucleoside triphosphate hydrolases"/>
    <property type="match status" value="1"/>
</dbReference>
<reference evidence="10 11" key="1">
    <citation type="journal article" date="2016" name="C (Basel)">
        <title>Selective Growth of and Electricity Production by Marine Exoelectrogenic Bacteria in Self-Aggregated Hydrogel of Microbially Reduced Graphene Oxide.</title>
        <authorList>
            <person name="Yoshida N."/>
            <person name="Goto Y."/>
            <person name="Miyata Y."/>
        </authorList>
    </citation>
    <scope>NUCLEOTIDE SEQUENCE [LARGE SCALE GENOMIC DNA]</scope>
    <source>
        <strain evidence="10 11">NIT-T3</strain>
    </source>
</reference>
<comment type="similarity">
    <text evidence="2">Belongs to the Cob(I)alamin adenosyltransferase family.</text>
</comment>
<evidence type="ECO:0000256" key="9">
    <source>
        <dbReference type="ARBA" id="ARBA00048692"/>
    </source>
</evidence>
<comment type="catalytic activity">
    <reaction evidence="9">
        <text>2 cob(II)alamin + reduced [electron-transfer flavoprotein] + 2 ATP = 2 adenosylcob(III)alamin + 2 triphosphate + oxidized [electron-transfer flavoprotein] + 3 H(+)</text>
        <dbReference type="Rhea" id="RHEA:28671"/>
        <dbReference type="Rhea" id="RHEA-COMP:10685"/>
        <dbReference type="Rhea" id="RHEA-COMP:10686"/>
        <dbReference type="ChEBI" id="CHEBI:15378"/>
        <dbReference type="ChEBI" id="CHEBI:16304"/>
        <dbReference type="ChEBI" id="CHEBI:18036"/>
        <dbReference type="ChEBI" id="CHEBI:18408"/>
        <dbReference type="ChEBI" id="CHEBI:30616"/>
        <dbReference type="ChEBI" id="CHEBI:57692"/>
        <dbReference type="ChEBI" id="CHEBI:58307"/>
        <dbReference type="EC" id="2.5.1.17"/>
    </reaction>
</comment>
<dbReference type="Gene3D" id="3.40.50.300">
    <property type="entry name" value="P-loop containing nucleotide triphosphate hydrolases"/>
    <property type="match status" value="1"/>
</dbReference>
<dbReference type="PANTHER" id="PTHR46638:SF1">
    <property type="entry name" value="CORRINOID ADENOSYLTRANSFERASE"/>
    <property type="match status" value="1"/>
</dbReference>
<gene>
    <name evidence="10" type="ORF">DESUT3_05010</name>
</gene>
<comment type="catalytic activity">
    <reaction evidence="8">
        <text>2 cob(II)yrinate a,c diamide + reduced [electron-transfer flavoprotein] + 2 ATP = 2 adenosylcob(III)yrinate a,c-diamide + 2 triphosphate + oxidized [electron-transfer flavoprotein] + 3 H(+)</text>
        <dbReference type="Rhea" id="RHEA:11528"/>
        <dbReference type="Rhea" id="RHEA-COMP:10685"/>
        <dbReference type="Rhea" id="RHEA-COMP:10686"/>
        <dbReference type="ChEBI" id="CHEBI:15378"/>
        <dbReference type="ChEBI" id="CHEBI:18036"/>
        <dbReference type="ChEBI" id="CHEBI:30616"/>
        <dbReference type="ChEBI" id="CHEBI:57692"/>
        <dbReference type="ChEBI" id="CHEBI:58307"/>
        <dbReference type="ChEBI" id="CHEBI:58503"/>
        <dbReference type="ChEBI" id="CHEBI:58537"/>
        <dbReference type="EC" id="2.5.1.17"/>
    </reaction>
</comment>
<dbReference type="InterPro" id="IPR003724">
    <property type="entry name" value="CblAdoTrfase_CobA"/>
</dbReference>
<dbReference type="Pfam" id="PF02572">
    <property type="entry name" value="CobA_CobO_BtuR"/>
    <property type="match status" value="1"/>
</dbReference>
<dbReference type="CDD" id="cd00561">
    <property type="entry name" value="CobA_ACA"/>
    <property type="match status" value="1"/>
</dbReference>
<comment type="function">
    <text evidence="4">Required for both de novo synthesis of the corrin ring for the assimilation of exogenous corrinoids. Participates in the adenosylation of a variety of incomplete and complete corrinoids.</text>
</comment>
<evidence type="ECO:0000313" key="10">
    <source>
        <dbReference type="EMBL" id="BCR03432.1"/>
    </source>
</evidence>
<evidence type="ECO:0000256" key="3">
    <source>
        <dbReference type="ARBA" id="ARBA00012454"/>
    </source>
</evidence>
<evidence type="ECO:0000256" key="7">
    <source>
        <dbReference type="ARBA" id="ARBA00033354"/>
    </source>
</evidence>